<name>A0A6C0JF84_9ZZZZ</name>
<proteinExistence type="predicted"/>
<organism evidence="1">
    <name type="scientific">viral metagenome</name>
    <dbReference type="NCBI Taxonomy" id="1070528"/>
    <lineage>
        <taxon>unclassified sequences</taxon>
        <taxon>metagenomes</taxon>
        <taxon>organismal metagenomes</taxon>
    </lineage>
</organism>
<dbReference type="AlphaFoldDB" id="A0A6C0JF84"/>
<sequence length="139" mass="15531">MSIGPISVNIVKNGPLGKTATFSWDNSQNGDGDYPVRWRVIINGTQTYLVKDNPTFSMSVPNSIFDNCKTCVRVQAIYLNGITTDYSNEICVNNIPDSYCSRQVSQHPPDKKAKISKFKGSQNMRYARAIRMGGKNAFR</sequence>
<evidence type="ECO:0000313" key="1">
    <source>
        <dbReference type="EMBL" id="QHU02438.1"/>
    </source>
</evidence>
<dbReference type="EMBL" id="MN740357">
    <property type="protein sequence ID" value="QHU02438.1"/>
    <property type="molecule type" value="Genomic_DNA"/>
</dbReference>
<reference evidence="1" key="1">
    <citation type="journal article" date="2020" name="Nature">
        <title>Giant virus diversity and host interactions through global metagenomics.</title>
        <authorList>
            <person name="Schulz F."/>
            <person name="Roux S."/>
            <person name="Paez-Espino D."/>
            <person name="Jungbluth S."/>
            <person name="Walsh D.A."/>
            <person name="Denef V.J."/>
            <person name="McMahon K.D."/>
            <person name="Konstantinidis K.T."/>
            <person name="Eloe-Fadrosh E.A."/>
            <person name="Kyrpides N.C."/>
            <person name="Woyke T."/>
        </authorList>
    </citation>
    <scope>NUCLEOTIDE SEQUENCE</scope>
    <source>
        <strain evidence="1">GVMAG-M-3300025880-75</strain>
    </source>
</reference>
<evidence type="ECO:0008006" key="2">
    <source>
        <dbReference type="Google" id="ProtNLM"/>
    </source>
</evidence>
<protein>
    <recommendedName>
        <fullName evidence="2">Fibronectin type-III domain-containing protein</fullName>
    </recommendedName>
</protein>
<accession>A0A6C0JF84</accession>